<proteinExistence type="predicted"/>
<evidence type="ECO:0000313" key="3">
    <source>
        <dbReference type="Proteomes" id="UP000199170"/>
    </source>
</evidence>
<dbReference type="STRING" id="660517.SAMN04487946_11557"/>
<name>A0A1H3JVX6_9EURY</name>
<organism evidence="2 3">
    <name type="scientific">Halobellus clavatus</name>
    <dbReference type="NCBI Taxonomy" id="660517"/>
    <lineage>
        <taxon>Archaea</taxon>
        <taxon>Methanobacteriati</taxon>
        <taxon>Methanobacteriota</taxon>
        <taxon>Stenosarchaea group</taxon>
        <taxon>Halobacteria</taxon>
        <taxon>Halobacteriales</taxon>
        <taxon>Haloferacaceae</taxon>
        <taxon>Halobellus</taxon>
    </lineage>
</organism>
<dbReference type="Proteomes" id="UP000199170">
    <property type="component" value="Unassembled WGS sequence"/>
</dbReference>
<gene>
    <name evidence="2" type="ORF">SAMN04487946_11557</name>
</gene>
<dbReference type="RefSeq" id="WP_089769269.1">
    <property type="nucleotide sequence ID" value="NZ_FNPB01000015.1"/>
</dbReference>
<evidence type="ECO:0000256" key="1">
    <source>
        <dbReference type="SAM" id="MobiDB-lite"/>
    </source>
</evidence>
<sequence length="415" mass="45254">MDTKPRVLLVGHDDEPEPLDATTDESLSDVLSRNRIPAASIIATVDGEPVTDAVSLDPGTEYRVRLVEGYDLDSVRDLYDRPDDPGSAAVHTHRHVSFASDGTVGIERTHLTLEELVTHVESVVRETLEEYDLLAADSVLVGLSGEVDSTALLIALQRIADERSDLTVAAATVDDPWRRDADPSVAVEYATELAAELGVELHTVSGTVAERVYGIDGSFADVFDRLSQTEYDEYAAAIGDHLITRLLEHVATREGFETIALGAHASDLVAGLLKSFASGFDVGAFPTRTFGELTYVYPAALLSKRELALYHYGTRGEFVEHALSAEWTMQSNEQTLYRYLADQLLTYWPGIEYWLLEGNARRTHDEPDGEAFASCANCGKTKQAQSLTSTGPPVEGSCRVCEILESLGYLDHGTS</sequence>
<evidence type="ECO:0000313" key="2">
    <source>
        <dbReference type="EMBL" id="SDY43498.1"/>
    </source>
</evidence>
<dbReference type="InterPro" id="IPR014729">
    <property type="entry name" value="Rossmann-like_a/b/a_fold"/>
</dbReference>
<dbReference type="AlphaFoldDB" id="A0A1H3JVX6"/>
<feature type="region of interest" description="Disordered" evidence="1">
    <location>
        <begin position="1"/>
        <end position="26"/>
    </location>
</feature>
<keyword evidence="3" id="KW-1185">Reference proteome</keyword>
<dbReference type="SUPFAM" id="SSF52402">
    <property type="entry name" value="Adenine nucleotide alpha hydrolases-like"/>
    <property type="match status" value="1"/>
</dbReference>
<reference evidence="3" key="1">
    <citation type="submission" date="2016-10" db="EMBL/GenBank/DDBJ databases">
        <authorList>
            <person name="Varghese N."/>
            <person name="Submissions S."/>
        </authorList>
    </citation>
    <scope>NUCLEOTIDE SEQUENCE [LARGE SCALE GENOMIC DNA]</scope>
    <source>
        <strain evidence="3">CGMCC 1.10118</strain>
    </source>
</reference>
<feature type="compositionally biased region" description="Acidic residues" evidence="1">
    <location>
        <begin position="14"/>
        <end position="26"/>
    </location>
</feature>
<dbReference type="Gene3D" id="3.40.50.620">
    <property type="entry name" value="HUPs"/>
    <property type="match status" value="1"/>
</dbReference>
<protein>
    <submittedName>
        <fullName evidence="2">tRNA(Ile)-lysidine synthase TilS/MesJ</fullName>
    </submittedName>
</protein>
<dbReference type="EMBL" id="FNPB01000015">
    <property type="protein sequence ID" value="SDY43498.1"/>
    <property type="molecule type" value="Genomic_DNA"/>
</dbReference>
<accession>A0A1H3JVX6</accession>